<name>A0A2Z6E548_9GAMM</name>
<evidence type="ECO:0000313" key="2">
    <source>
        <dbReference type="Proteomes" id="UP000270530"/>
    </source>
</evidence>
<accession>A0A2Z6E548</accession>
<dbReference type="EMBL" id="AP018560">
    <property type="protein sequence ID" value="BBD80032.1"/>
    <property type="molecule type" value="Genomic_DNA"/>
</dbReference>
<dbReference type="KEGG" id="rbd:ALSL_1375"/>
<dbReference type="Proteomes" id="UP000270530">
    <property type="component" value="Chromosome"/>
</dbReference>
<gene>
    <name evidence="1" type="ORF">ALSL_1375</name>
</gene>
<dbReference type="AlphaFoldDB" id="A0A2Z6E548"/>
<sequence length="112" mass="12398">MGIIGAAVVLVVGYVLYHEFDRARDIRQAQEVMQGITDYAQQELEQEQRQAQQSAALRAAQQAAERARYQLADDMQCVGGYVVRVNGTTYTQIGSIAAPVRCVGRVADRPLR</sequence>
<protein>
    <submittedName>
        <fullName evidence="1">Uncharacterized protein</fullName>
    </submittedName>
</protein>
<reference evidence="2" key="1">
    <citation type="submission" date="2018-04" db="EMBL/GenBank/DDBJ databases">
        <authorList>
            <person name="Watanabe M."/>
            <person name="Kojima H."/>
        </authorList>
    </citation>
    <scope>NUCLEOTIDE SEQUENCE [LARGE SCALE GENOMIC DNA]</scope>
    <source>
        <strain evidence="2">Dysh456</strain>
    </source>
</reference>
<evidence type="ECO:0000313" key="1">
    <source>
        <dbReference type="EMBL" id="BBD80032.1"/>
    </source>
</evidence>
<keyword evidence="2" id="KW-1185">Reference proteome</keyword>
<reference evidence="2" key="2">
    <citation type="submission" date="2018-06" db="EMBL/GenBank/DDBJ databases">
        <title>Genome sequence of Rhodanobacteraceae bacterium strain Dysh456.</title>
        <authorList>
            <person name="Fukui M."/>
        </authorList>
    </citation>
    <scope>NUCLEOTIDE SEQUENCE [LARGE SCALE GENOMIC DNA]</scope>
    <source>
        <strain evidence="2">Dysh456</strain>
    </source>
</reference>
<proteinExistence type="predicted"/>
<organism evidence="1 2">
    <name type="scientific">Aerosticca soli</name>
    <dbReference type="NCBI Taxonomy" id="2010829"/>
    <lineage>
        <taxon>Bacteria</taxon>
        <taxon>Pseudomonadati</taxon>
        <taxon>Pseudomonadota</taxon>
        <taxon>Gammaproteobacteria</taxon>
        <taxon>Lysobacterales</taxon>
        <taxon>Rhodanobacteraceae</taxon>
        <taxon>Aerosticca</taxon>
    </lineage>
</organism>